<evidence type="ECO:0000313" key="8">
    <source>
        <dbReference type="EMBL" id="KDP37329.1"/>
    </source>
</evidence>
<dbReference type="GO" id="GO:0005975">
    <property type="term" value="P:carbohydrate metabolic process"/>
    <property type="evidence" value="ECO:0007669"/>
    <property type="project" value="InterPro"/>
</dbReference>
<evidence type="ECO:0000313" key="9">
    <source>
        <dbReference type="Proteomes" id="UP000027138"/>
    </source>
</evidence>
<evidence type="ECO:0000259" key="7">
    <source>
        <dbReference type="Pfam" id="PF08244"/>
    </source>
</evidence>
<dbReference type="SUPFAM" id="SSF49899">
    <property type="entry name" value="Concanavalin A-like lectins/glucanases"/>
    <property type="match status" value="1"/>
</dbReference>
<dbReference type="Pfam" id="PF08244">
    <property type="entry name" value="Glyco_hydro_32C"/>
    <property type="match status" value="1"/>
</dbReference>
<evidence type="ECO:0000256" key="1">
    <source>
        <dbReference type="ARBA" id="ARBA00000094"/>
    </source>
</evidence>
<reference evidence="8 9" key="1">
    <citation type="journal article" date="2014" name="PLoS ONE">
        <title>Global Analysis of Gene Expression Profiles in Physic Nut (Jatropha curcas L.) Seedlings Exposed to Salt Stress.</title>
        <authorList>
            <person name="Zhang L."/>
            <person name="Zhang C."/>
            <person name="Wu P."/>
            <person name="Chen Y."/>
            <person name="Li M."/>
            <person name="Jiang H."/>
            <person name="Wu G."/>
        </authorList>
    </citation>
    <scope>NUCLEOTIDE SEQUENCE [LARGE SCALE GENOMIC DNA]</scope>
    <source>
        <strain evidence="9">cv. GZQX0401</strain>
        <tissue evidence="8">Young leaves</tissue>
    </source>
</reference>
<organism evidence="8 9">
    <name type="scientific">Jatropha curcas</name>
    <name type="common">Barbados nut</name>
    <dbReference type="NCBI Taxonomy" id="180498"/>
    <lineage>
        <taxon>Eukaryota</taxon>
        <taxon>Viridiplantae</taxon>
        <taxon>Streptophyta</taxon>
        <taxon>Embryophyta</taxon>
        <taxon>Tracheophyta</taxon>
        <taxon>Spermatophyta</taxon>
        <taxon>Magnoliopsida</taxon>
        <taxon>eudicotyledons</taxon>
        <taxon>Gunneridae</taxon>
        <taxon>Pentapetalae</taxon>
        <taxon>rosids</taxon>
        <taxon>fabids</taxon>
        <taxon>Malpighiales</taxon>
        <taxon>Euphorbiaceae</taxon>
        <taxon>Crotonoideae</taxon>
        <taxon>Jatropheae</taxon>
        <taxon>Jatropha</taxon>
    </lineage>
</organism>
<dbReference type="AlphaFoldDB" id="A0A067KZQ8"/>
<dbReference type="CDD" id="cd18624">
    <property type="entry name" value="GH32_Fruct1-like"/>
    <property type="match status" value="1"/>
</dbReference>
<dbReference type="FunFam" id="2.115.10.20:FF:000001">
    <property type="entry name" value="Beta-fructofuranosidase, insoluble isoenzyme CWINV1"/>
    <property type="match status" value="1"/>
</dbReference>
<evidence type="ECO:0000256" key="2">
    <source>
        <dbReference type="ARBA" id="ARBA00009902"/>
    </source>
</evidence>
<evidence type="ECO:0000256" key="4">
    <source>
        <dbReference type="ARBA" id="ARBA00023295"/>
    </source>
</evidence>
<dbReference type="InterPro" id="IPR013189">
    <property type="entry name" value="Glyco_hydro_32_C"/>
</dbReference>
<protein>
    <recommendedName>
        <fullName evidence="10">Cell wall invertase</fullName>
    </recommendedName>
</protein>
<accession>A0A067KZQ8</accession>
<dbReference type="PANTHER" id="PTHR31953">
    <property type="entry name" value="BETA-FRUCTOFURANOSIDASE, INSOLUBLE ISOENZYME CWINV1-RELATED"/>
    <property type="match status" value="1"/>
</dbReference>
<dbReference type="EMBL" id="KK914408">
    <property type="protein sequence ID" value="KDP37329.1"/>
    <property type="molecule type" value="Genomic_DNA"/>
</dbReference>
<keyword evidence="9" id="KW-1185">Reference proteome</keyword>
<dbReference type="InterPro" id="IPR050551">
    <property type="entry name" value="Fructan_Metab_Enzymes"/>
</dbReference>
<evidence type="ECO:0000256" key="5">
    <source>
        <dbReference type="RuleBase" id="RU362110"/>
    </source>
</evidence>
<evidence type="ECO:0000259" key="6">
    <source>
        <dbReference type="Pfam" id="PF00251"/>
    </source>
</evidence>
<keyword evidence="4 5" id="KW-0326">Glycosidase</keyword>
<feature type="domain" description="Glycosyl hydrolase family 32 N-terminal" evidence="6">
    <location>
        <begin position="1"/>
        <end position="303"/>
    </location>
</feature>
<feature type="domain" description="Glycosyl hydrolase family 32 C-terminal" evidence="7">
    <location>
        <begin position="370"/>
        <end position="439"/>
    </location>
</feature>
<comment type="similarity">
    <text evidence="2 5">Belongs to the glycosyl hydrolase 32 family.</text>
</comment>
<comment type="catalytic activity">
    <reaction evidence="1">
        <text>Hydrolysis of terminal non-reducing beta-D-fructofuranoside residues in beta-D-fructofuranosides.</text>
        <dbReference type="EC" id="3.2.1.26"/>
    </reaction>
</comment>
<gene>
    <name evidence="8" type="ORF">JCGZ_06783</name>
</gene>
<dbReference type="OrthoDB" id="202537at2759"/>
<dbReference type="InterPro" id="IPR001362">
    <property type="entry name" value="Glyco_hydro_32"/>
</dbReference>
<dbReference type="InterPro" id="IPR013148">
    <property type="entry name" value="Glyco_hydro_32_N"/>
</dbReference>
<dbReference type="SUPFAM" id="SSF75005">
    <property type="entry name" value="Arabinanase/levansucrase/invertase"/>
    <property type="match status" value="1"/>
</dbReference>
<evidence type="ECO:0000256" key="3">
    <source>
        <dbReference type="ARBA" id="ARBA00022801"/>
    </source>
</evidence>
<name>A0A067KZQ8_JATCU</name>
<evidence type="ECO:0008006" key="10">
    <source>
        <dbReference type="Google" id="ProtNLM"/>
    </source>
</evidence>
<dbReference type="Pfam" id="PF00251">
    <property type="entry name" value="Glyco_hydro_32N"/>
    <property type="match status" value="1"/>
</dbReference>
<keyword evidence="3 5" id="KW-0378">Hydrolase</keyword>
<dbReference type="Proteomes" id="UP000027138">
    <property type="component" value="Unassembled WGS sequence"/>
</dbReference>
<dbReference type="Gene3D" id="2.115.10.20">
    <property type="entry name" value="Glycosyl hydrolase domain, family 43"/>
    <property type="match status" value="1"/>
</dbReference>
<sequence length="464" mass="52776">MYYKGLYHFFYQYNPKGAVWGNIVWAHSVSKDLINWKALEPAVSPSKWFDEKGCWSGSATILQNSRPVILYTGVDSKEREYQDYAVPKNLSDPYLRKWEKPDDGNPAIIPDKDVNASAFRDPTTGWFVDGKWRILVGSRNYETGIAYLYKSKDFKKWTKAKEPLHSVKNAGMWECPDFFPVSTSGQNGLDTSVIGKNVKHVFKVSLDSKRYDYYTVGTYNKEKDKYIPDKGSVDGWRGLRFDYGNFYASKTFFDPSKNRRILWGWANESDTPSDDKEKGWAGIQAIPRKLWLDPSGKQVVQWPVEELTKLRRKNVEVRNQNLKKGEHIEVKGITAAQADVDVTFSFSSLDKAEPFNPKWANVLAQDPSFAGFVDVDLAHKKLSLRSLIDHSVVESFGAGGKTVITSRVYPKIAINEKAHLFVFNNGTEKVVVEKLTAWSMSRPEMNSPIEATEGDLTKESKINV</sequence>
<dbReference type="InterPro" id="IPR023296">
    <property type="entry name" value="Glyco_hydro_beta-prop_sf"/>
</dbReference>
<dbReference type="GO" id="GO:0004564">
    <property type="term" value="F:beta-fructofuranosidase activity"/>
    <property type="evidence" value="ECO:0007669"/>
    <property type="project" value="UniProtKB-EC"/>
</dbReference>
<dbReference type="Gene3D" id="2.60.120.560">
    <property type="entry name" value="Exo-inulinase, domain 1"/>
    <property type="match status" value="2"/>
</dbReference>
<dbReference type="InterPro" id="IPR013320">
    <property type="entry name" value="ConA-like_dom_sf"/>
</dbReference>
<proteinExistence type="inferred from homology"/>
<dbReference type="SMART" id="SM00640">
    <property type="entry name" value="Glyco_32"/>
    <property type="match status" value="1"/>
</dbReference>